<gene>
    <name evidence="1" type="ORF">MILVUS5_LOCUS22680</name>
</gene>
<accession>A0ACB0KIJ5</accession>
<comment type="caution">
    <text evidence="1">The sequence shown here is derived from an EMBL/GenBank/DDBJ whole genome shotgun (WGS) entry which is preliminary data.</text>
</comment>
<dbReference type="EMBL" id="CASHSV030000206">
    <property type="protein sequence ID" value="CAJ2655814.1"/>
    <property type="molecule type" value="Genomic_DNA"/>
</dbReference>
<organism evidence="1 2">
    <name type="scientific">Trifolium pratense</name>
    <name type="common">Red clover</name>
    <dbReference type="NCBI Taxonomy" id="57577"/>
    <lineage>
        <taxon>Eukaryota</taxon>
        <taxon>Viridiplantae</taxon>
        <taxon>Streptophyta</taxon>
        <taxon>Embryophyta</taxon>
        <taxon>Tracheophyta</taxon>
        <taxon>Spermatophyta</taxon>
        <taxon>Magnoliopsida</taxon>
        <taxon>eudicotyledons</taxon>
        <taxon>Gunneridae</taxon>
        <taxon>Pentapetalae</taxon>
        <taxon>rosids</taxon>
        <taxon>fabids</taxon>
        <taxon>Fabales</taxon>
        <taxon>Fabaceae</taxon>
        <taxon>Papilionoideae</taxon>
        <taxon>50 kb inversion clade</taxon>
        <taxon>NPAAA clade</taxon>
        <taxon>Hologalegina</taxon>
        <taxon>IRL clade</taxon>
        <taxon>Trifolieae</taxon>
        <taxon>Trifolium</taxon>
    </lineage>
</organism>
<sequence>MNDKHFPVEAKPRRRVLRQLNLALTRWMMCLPNFAMLTLREPNSASPIILPDELIVEIISWLPVKTLMKFRCVNKFFKTIITDPHFVQMHLKKSSRNPHVAQFWRPDFSKETSFVTLSIPDLLQTKITQLHDSPFHDRLNNYYLNGRGQVIGSCNGLICFIYYSFYYRTTDCLCFWNPAMRTVSEFTTTVCRQRCGCCVKYSFGYDNSAGTYKVVAFHVVEKEKQNGMNNPKSVVKVFTLGDNSWRDIQCFPVLPLYWSDYDKNSGVYNNGVYLSGTINWLALRNYFGSYNEPDWFKGVTVEQYVIVSLDLSTESYTQMMLPRGFVEVPPRRFQPKIVVLMNCLCFGHDFERSHFVIWKMKDFGVQESWVQLFRIRYETFFPRGRKYIFEPLNFLPLYLSKNGHTFIFATDEGGLAFVYNCIDNQIEKIRPTNRIWWLWVTNYIESLVPTS</sequence>
<proteinExistence type="predicted"/>
<name>A0ACB0KIJ5_TRIPR</name>
<evidence type="ECO:0000313" key="1">
    <source>
        <dbReference type="EMBL" id="CAJ2655814.1"/>
    </source>
</evidence>
<protein>
    <submittedName>
        <fullName evidence="1">Uncharacterized protein</fullName>
    </submittedName>
</protein>
<keyword evidence="2" id="KW-1185">Reference proteome</keyword>
<dbReference type="Proteomes" id="UP001177021">
    <property type="component" value="Unassembled WGS sequence"/>
</dbReference>
<reference evidence="1" key="1">
    <citation type="submission" date="2023-10" db="EMBL/GenBank/DDBJ databases">
        <authorList>
            <person name="Rodriguez Cubillos JULIANA M."/>
            <person name="De Vega J."/>
        </authorList>
    </citation>
    <scope>NUCLEOTIDE SEQUENCE</scope>
</reference>
<evidence type="ECO:0000313" key="2">
    <source>
        <dbReference type="Proteomes" id="UP001177021"/>
    </source>
</evidence>